<feature type="transmembrane region" description="Helical" evidence="11">
    <location>
        <begin position="20"/>
        <end position="46"/>
    </location>
</feature>
<evidence type="ECO:0000256" key="10">
    <source>
        <dbReference type="SAM" id="MobiDB-lite"/>
    </source>
</evidence>
<dbReference type="STRING" id="758803.SAMN05421803_11670"/>
<keyword evidence="6 14" id="KW-0067">ATP-binding</keyword>
<dbReference type="InterPro" id="IPR027417">
    <property type="entry name" value="P-loop_NTPase"/>
</dbReference>
<dbReference type="OrthoDB" id="9806127at2"/>
<dbReference type="Pfam" id="PF00005">
    <property type="entry name" value="ABC_tran"/>
    <property type="match status" value="1"/>
</dbReference>
<name>A0A1M6QXL9_9ACTN</name>
<dbReference type="PROSITE" id="PS00211">
    <property type="entry name" value="ABC_TRANSPORTER_1"/>
    <property type="match status" value="1"/>
</dbReference>
<reference evidence="14 15" key="1">
    <citation type="submission" date="2016-11" db="EMBL/GenBank/DDBJ databases">
        <authorList>
            <person name="Jaros S."/>
            <person name="Januszkiewicz K."/>
            <person name="Wedrychowicz H."/>
        </authorList>
    </citation>
    <scope>NUCLEOTIDE SEQUENCE [LARGE SCALE GENOMIC DNA]</scope>
    <source>
        <strain evidence="14 15">CGMCC 4.5723</strain>
    </source>
</reference>
<dbReference type="Gene3D" id="3.40.50.300">
    <property type="entry name" value="P-loop containing nucleotide triphosphate hydrolases"/>
    <property type="match status" value="1"/>
</dbReference>
<keyword evidence="15" id="KW-1185">Reference proteome</keyword>
<dbReference type="InterPro" id="IPR017871">
    <property type="entry name" value="ABC_transporter-like_CS"/>
</dbReference>
<accession>A0A1M6QXL9</accession>
<evidence type="ECO:0000256" key="2">
    <source>
        <dbReference type="ARBA" id="ARBA00022448"/>
    </source>
</evidence>
<evidence type="ECO:0000256" key="11">
    <source>
        <dbReference type="SAM" id="Phobius"/>
    </source>
</evidence>
<dbReference type="InterPro" id="IPR039421">
    <property type="entry name" value="Type_1_exporter"/>
</dbReference>
<dbReference type="GO" id="GO:0005886">
    <property type="term" value="C:plasma membrane"/>
    <property type="evidence" value="ECO:0007669"/>
    <property type="project" value="UniProtKB-SubCell"/>
</dbReference>
<dbReference type="Gene3D" id="1.20.1560.10">
    <property type="entry name" value="ABC transporter type 1, transmembrane domain"/>
    <property type="match status" value="1"/>
</dbReference>
<keyword evidence="3" id="KW-1003">Cell membrane</keyword>
<keyword evidence="8 11" id="KW-0472">Membrane</keyword>
<evidence type="ECO:0000256" key="1">
    <source>
        <dbReference type="ARBA" id="ARBA00004651"/>
    </source>
</evidence>
<dbReference type="CDD" id="cd18551">
    <property type="entry name" value="ABC_6TM_LmrA_like"/>
    <property type="match status" value="1"/>
</dbReference>
<comment type="subcellular location">
    <subcellularLocation>
        <location evidence="1">Cell membrane</location>
        <topology evidence="1">Multi-pass membrane protein</topology>
    </subcellularLocation>
</comment>
<dbReference type="FunFam" id="3.40.50.300:FF:000299">
    <property type="entry name" value="ABC transporter ATP-binding protein/permease"/>
    <property type="match status" value="1"/>
</dbReference>
<feature type="transmembrane region" description="Helical" evidence="11">
    <location>
        <begin position="134"/>
        <end position="153"/>
    </location>
</feature>
<evidence type="ECO:0000256" key="6">
    <source>
        <dbReference type="ARBA" id="ARBA00022840"/>
    </source>
</evidence>
<keyword evidence="7 11" id="KW-1133">Transmembrane helix</keyword>
<dbReference type="GO" id="GO:0016887">
    <property type="term" value="F:ATP hydrolysis activity"/>
    <property type="evidence" value="ECO:0007669"/>
    <property type="project" value="InterPro"/>
</dbReference>
<feature type="domain" description="ABC transporter" evidence="12">
    <location>
        <begin position="341"/>
        <end position="574"/>
    </location>
</feature>
<proteinExistence type="inferred from homology"/>
<dbReference type="SUPFAM" id="SSF90123">
    <property type="entry name" value="ABC transporter transmembrane region"/>
    <property type="match status" value="1"/>
</dbReference>
<protein>
    <submittedName>
        <fullName evidence="14">ATP-binding cassette, subfamily B</fullName>
    </submittedName>
</protein>
<dbReference type="PANTHER" id="PTHR43394:SF1">
    <property type="entry name" value="ATP-BINDING CASSETTE SUB-FAMILY B MEMBER 10, MITOCHONDRIAL"/>
    <property type="match status" value="1"/>
</dbReference>
<dbReference type="SUPFAM" id="SSF52540">
    <property type="entry name" value="P-loop containing nucleoside triphosphate hydrolases"/>
    <property type="match status" value="1"/>
</dbReference>
<dbReference type="InterPro" id="IPR003593">
    <property type="entry name" value="AAA+_ATPase"/>
</dbReference>
<evidence type="ECO:0000256" key="5">
    <source>
        <dbReference type="ARBA" id="ARBA00022741"/>
    </source>
</evidence>
<dbReference type="EMBL" id="FQZK01000016">
    <property type="protein sequence ID" value="SHK24926.1"/>
    <property type="molecule type" value="Genomic_DNA"/>
</dbReference>
<evidence type="ECO:0000259" key="12">
    <source>
        <dbReference type="PROSITE" id="PS50893"/>
    </source>
</evidence>
<feature type="domain" description="ABC transmembrane type-1" evidence="13">
    <location>
        <begin position="23"/>
        <end position="301"/>
    </location>
</feature>
<evidence type="ECO:0000256" key="8">
    <source>
        <dbReference type="ARBA" id="ARBA00023136"/>
    </source>
</evidence>
<gene>
    <name evidence="14" type="ORF">SAMN05421803_11670</name>
</gene>
<organism evidence="14 15">
    <name type="scientific">Nocardiopsis flavescens</name>
    <dbReference type="NCBI Taxonomy" id="758803"/>
    <lineage>
        <taxon>Bacteria</taxon>
        <taxon>Bacillati</taxon>
        <taxon>Actinomycetota</taxon>
        <taxon>Actinomycetes</taxon>
        <taxon>Streptosporangiales</taxon>
        <taxon>Nocardiopsidaceae</taxon>
        <taxon>Nocardiopsis</taxon>
    </lineage>
</organism>
<dbReference type="RefSeq" id="WP_084737662.1">
    <property type="nucleotide sequence ID" value="NZ_FQZK01000016.1"/>
</dbReference>
<feature type="transmembrane region" description="Helical" evidence="11">
    <location>
        <begin position="237"/>
        <end position="261"/>
    </location>
</feature>
<dbReference type="SMART" id="SM00382">
    <property type="entry name" value="AAA"/>
    <property type="match status" value="1"/>
</dbReference>
<dbReference type="Pfam" id="PF00664">
    <property type="entry name" value="ABC_membrane"/>
    <property type="match status" value="1"/>
</dbReference>
<dbReference type="InterPro" id="IPR036640">
    <property type="entry name" value="ABC1_TM_sf"/>
</dbReference>
<keyword evidence="2" id="KW-0813">Transport</keyword>
<dbReference type="GO" id="GO:0005524">
    <property type="term" value="F:ATP binding"/>
    <property type="evidence" value="ECO:0007669"/>
    <property type="project" value="UniProtKB-KW"/>
</dbReference>
<feature type="transmembrane region" description="Helical" evidence="11">
    <location>
        <begin position="159"/>
        <end position="177"/>
    </location>
</feature>
<feature type="transmembrane region" description="Helical" evidence="11">
    <location>
        <begin position="281"/>
        <end position="300"/>
    </location>
</feature>
<dbReference type="AlphaFoldDB" id="A0A1M6QXL9"/>
<evidence type="ECO:0000256" key="9">
    <source>
        <dbReference type="ARBA" id="ARBA00061644"/>
    </source>
</evidence>
<keyword evidence="5" id="KW-0547">Nucleotide-binding</keyword>
<evidence type="ECO:0000259" key="13">
    <source>
        <dbReference type="PROSITE" id="PS50929"/>
    </source>
</evidence>
<evidence type="ECO:0000256" key="7">
    <source>
        <dbReference type="ARBA" id="ARBA00022989"/>
    </source>
</evidence>
<evidence type="ECO:0000256" key="3">
    <source>
        <dbReference type="ARBA" id="ARBA00022475"/>
    </source>
</evidence>
<comment type="similarity">
    <text evidence="9">Belongs to the ABC transporter superfamily. Lipid exporter (TC 3.A.1.106) family.</text>
</comment>
<dbReference type="Proteomes" id="UP000184452">
    <property type="component" value="Unassembled WGS sequence"/>
</dbReference>
<evidence type="ECO:0000313" key="15">
    <source>
        <dbReference type="Proteomes" id="UP000184452"/>
    </source>
</evidence>
<evidence type="ECO:0000256" key="4">
    <source>
        <dbReference type="ARBA" id="ARBA00022692"/>
    </source>
</evidence>
<dbReference type="PROSITE" id="PS50893">
    <property type="entry name" value="ABC_TRANSPORTER_2"/>
    <property type="match status" value="1"/>
</dbReference>
<evidence type="ECO:0000313" key="14">
    <source>
        <dbReference type="EMBL" id="SHK24926.1"/>
    </source>
</evidence>
<dbReference type="PROSITE" id="PS50929">
    <property type="entry name" value="ABC_TM1F"/>
    <property type="match status" value="1"/>
</dbReference>
<dbReference type="PANTHER" id="PTHR43394">
    <property type="entry name" value="ATP-DEPENDENT PERMEASE MDL1, MITOCHONDRIAL"/>
    <property type="match status" value="1"/>
</dbReference>
<dbReference type="GO" id="GO:0015421">
    <property type="term" value="F:ABC-type oligopeptide transporter activity"/>
    <property type="evidence" value="ECO:0007669"/>
    <property type="project" value="TreeGrafter"/>
</dbReference>
<dbReference type="InterPro" id="IPR003439">
    <property type="entry name" value="ABC_transporter-like_ATP-bd"/>
</dbReference>
<dbReference type="InterPro" id="IPR011527">
    <property type="entry name" value="ABC1_TM_dom"/>
</dbReference>
<feature type="region of interest" description="Disordered" evidence="10">
    <location>
        <begin position="579"/>
        <end position="600"/>
    </location>
</feature>
<sequence length="600" mass="62410">MTAPRGGGITAGLARGQRRLLGAGIAVGAAGVVTTLAQPALLAGLIQAAGLGRPLTGLIVLLVSLFLADAALSSLQGVLIGRAGENIVRDARVLLSGRVLRADLAHLDGQRMGDVHTRLVGDTSLMKVSLTQSLAQIILNGLVVLGCVAMMAWTDPGLMLFTVACLGVAAFSAVGLARSLRRAALANREDTGAFGADLQRVLTALPTVKGAGAEDAEQERLAGLADRVRTSGNRVNLLNALFTPVLNVGLQASLAAVLGIGMVRVTTGAVDPAAFTAFTMYLFYLVSPLVVVFMSIGTYLQGRAALDRVDELSWLPQEDAGGGPAAAAAPREPADGERPAVELRDIVFAYGDRPVLDGVSFTVPARGLTALVGPSGAGKTTVFQLIERFYRPSGGSVLLHGRDIAGMAPPDIRGRVGYVQQDSVAMAGTLRENIAYGAPDATDDDIREAVELAGLSEVVASLPDGLDTLIGDQGNGLSGGQRQRLTVARALVRRPEIVLLDEATAHLDAEAEGALRDSLRRIAGRCAVVAIAHRISTVAEADRIVVLEEGRVRAVGRHEDLLREDGLYRRLATAALVHDPSREAPGTPEPTGFHSSGVSV</sequence>
<feature type="transmembrane region" description="Helical" evidence="11">
    <location>
        <begin position="58"/>
        <end position="80"/>
    </location>
</feature>
<keyword evidence="4 11" id="KW-0812">Transmembrane</keyword>